<dbReference type="NCBIfam" id="TIGR00797">
    <property type="entry name" value="matE"/>
    <property type="match status" value="1"/>
</dbReference>
<gene>
    <name evidence="9" type="ORF">BSZ36_13860</name>
</gene>
<dbReference type="PANTHER" id="PTHR42893">
    <property type="entry name" value="PROTEIN DETOXIFICATION 44, CHLOROPLASTIC-RELATED"/>
    <property type="match status" value="1"/>
</dbReference>
<evidence type="ECO:0000256" key="6">
    <source>
        <dbReference type="ARBA" id="ARBA00022989"/>
    </source>
</evidence>
<protein>
    <submittedName>
        <fullName evidence="9">MATE family efflux transporter</fullName>
    </submittedName>
</protein>
<dbReference type="CDD" id="cd13136">
    <property type="entry name" value="MATE_DinF_like"/>
    <property type="match status" value="1"/>
</dbReference>
<keyword evidence="6 8" id="KW-1133">Transmembrane helix</keyword>
<feature type="transmembrane region" description="Helical" evidence="8">
    <location>
        <begin position="378"/>
        <end position="401"/>
    </location>
</feature>
<reference evidence="9 10" key="1">
    <citation type="submission" date="2016-11" db="EMBL/GenBank/DDBJ databases">
        <title>Study of marine rhodopsin-containing bacteria.</title>
        <authorList>
            <person name="Yoshizawa S."/>
            <person name="Kumagai Y."/>
            <person name="Kogure K."/>
        </authorList>
    </citation>
    <scope>NUCLEOTIDE SEQUENCE [LARGE SCALE GENOMIC DNA]</scope>
    <source>
        <strain evidence="9 10">SG-29</strain>
    </source>
</reference>
<feature type="transmembrane region" description="Helical" evidence="8">
    <location>
        <begin position="407"/>
        <end position="429"/>
    </location>
</feature>
<keyword evidence="3" id="KW-0813">Transport</keyword>
<dbReference type="InterPro" id="IPR002528">
    <property type="entry name" value="MATE_fam"/>
</dbReference>
<keyword evidence="4" id="KW-1003">Cell membrane</keyword>
<accession>A0A259U458</accession>
<feature type="transmembrane region" description="Helical" evidence="8">
    <location>
        <begin position="162"/>
        <end position="183"/>
    </location>
</feature>
<keyword evidence="7 8" id="KW-0472">Membrane</keyword>
<proteinExistence type="inferred from homology"/>
<dbReference type="GO" id="GO:0015297">
    <property type="term" value="F:antiporter activity"/>
    <property type="evidence" value="ECO:0007669"/>
    <property type="project" value="InterPro"/>
</dbReference>
<feature type="transmembrane region" description="Helical" evidence="8">
    <location>
        <begin position="86"/>
        <end position="110"/>
    </location>
</feature>
<name>A0A259U458_9BACT</name>
<feature type="transmembrane region" description="Helical" evidence="8">
    <location>
        <begin position="272"/>
        <end position="291"/>
    </location>
</feature>
<evidence type="ECO:0000256" key="3">
    <source>
        <dbReference type="ARBA" id="ARBA00022448"/>
    </source>
</evidence>
<dbReference type="InParanoid" id="A0A259U458"/>
<feature type="transmembrane region" description="Helical" evidence="8">
    <location>
        <begin position="237"/>
        <end position="260"/>
    </location>
</feature>
<keyword evidence="10" id="KW-1185">Reference proteome</keyword>
<comment type="similarity">
    <text evidence="2">Belongs to the multi antimicrobial extrusion (MATE) (TC 2.A.66.1) family.</text>
</comment>
<dbReference type="InterPro" id="IPR044644">
    <property type="entry name" value="DinF-like"/>
</dbReference>
<dbReference type="GO" id="GO:0005886">
    <property type="term" value="C:plasma membrane"/>
    <property type="evidence" value="ECO:0007669"/>
    <property type="project" value="UniProtKB-SubCell"/>
</dbReference>
<dbReference type="OrthoDB" id="9776324at2"/>
<dbReference type="AlphaFoldDB" id="A0A259U458"/>
<evidence type="ECO:0000313" key="10">
    <source>
        <dbReference type="Proteomes" id="UP000216446"/>
    </source>
</evidence>
<organism evidence="9 10">
    <name type="scientific">Rubricoccus marinus</name>
    <dbReference type="NCBI Taxonomy" id="716817"/>
    <lineage>
        <taxon>Bacteria</taxon>
        <taxon>Pseudomonadati</taxon>
        <taxon>Rhodothermota</taxon>
        <taxon>Rhodothermia</taxon>
        <taxon>Rhodothermales</taxon>
        <taxon>Rubricoccaceae</taxon>
        <taxon>Rubricoccus</taxon>
    </lineage>
</organism>
<evidence type="ECO:0000313" key="9">
    <source>
        <dbReference type="EMBL" id="OZC04740.1"/>
    </source>
</evidence>
<comment type="caution">
    <text evidence="9">The sequence shown here is derived from an EMBL/GenBank/DDBJ whole genome shotgun (WGS) entry which is preliminary data.</text>
</comment>
<dbReference type="GO" id="GO:0042910">
    <property type="term" value="F:xenobiotic transmembrane transporter activity"/>
    <property type="evidence" value="ECO:0007669"/>
    <property type="project" value="InterPro"/>
</dbReference>
<feature type="transmembrane region" description="Helical" evidence="8">
    <location>
        <begin position="311"/>
        <end position="333"/>
    </location>
</feature>
<comment type="subcellular location">
    <subcellularLocation>
        <location evidence="1">Cell membrane</location>
        <topology evidence="1">Multi-pass membrane protein</topology>
    </subcellularLocation>
</comment>
<feature type="transmembrane region" description="Helical" evidence="8">
    <location>
        <begin position="345"/>
        <end position="366"/>
    </location>
</feature>
<feature type="transmembrane region" description="Helical" evidence="8">
    <location>
        <begin position="189"/>
        <end position="208"/>
    </location>
</feature>
<sequence>MRLSPTDREIAALAVPALGALAADPLVSLVDTAFVGQTGVVPLAALGVCTAVFGFAFLAFNFLAYGTTPLVAGAHARGEGDEVSRLVWHALALALGAGLLAMAALEVFAVPVLRVMGASGALLDEALVYLRIRALAAPAVLVIMVGHGAFRGAQDTRTPLWVTLGLNLVNLVLDPLLIFGLGWGLAGAAWATVIAQASGAGVFVWLLLRGTRTAPPVRRQRLQWAVIRPLVQIGGDLALRVALLVGTLTFATAVAARLGTRAVAAHQVARELWLFLALVVDALAVAGQALVARYRGMDEMAKAREVSDRLLAFGLVTGAALGIAFWLGGPWLIGLFTDDPEVASGVAMLFPFVAAMQPLNALVFVWDGVFMGAERFRFLALAMCVSALVGCAVIALVLPLGLGLAGVWWGITAFMAARLATLAVGYRGLWRAAA</sequence>
<dbReference type="FunCoup" id="A0A259U458">
    <property type="interactions" value="102"/>
</dbReference>
<evidence type="ECO:0000256" key="8">
    <source>
        <dbReference type="SAM" id="Phobius"/>
    </source>
</evidence>
<dbReference type="Pfam" id="PF01554">
    <property type="entry name" value="MatE"/>
    <property type="match status" value="2"/>
</dbReference>
<evidence type="ECO:0000256" key="7">
    <source>
        <dbReference type="ARBA" id="ARBA00023136"/>
    </source>
</evidence>
<evidence type="ECO:0000256" key="2">
    <source>
        <dbReference type="ARBA" id="ARBA00010199"/>
    </source>
</evidence>
<dbReference type="EMBL" id="MQWB01000001">
    <property type="protein sequence ID" value="OZC04740.1"/>
    <property type="molecule type" value="Genomic_DNA"/>
</dbReference>
<dbReference type="PIRSF" id="PIRSF006603">
    <property type="entry name" value="DinF"/>
    <property type="match status" value="1"/>
</dbReference>
<keyword evidence="5 8" id="KW-0812">Transmembrane</keyword>
<dbReference type="Proteomes" id="UP000216446">
    <property type="component" value="Unassembled WGS sequence"/>
</dbReference>
<feature type="transmembrane region" description="Helical" evidence="8">
    <location>
        <begin position="130"/>
        <end position="150"/>
    </location>
</feature>
<evidence type="ECO:0000256" key="4">
    <source>
        <dbReference type="ARBA" id="ARBA00022475"/>
    </source>
</evidence>
<feature type="transmembrane region" description="Helical" evidence="8">
    <location>
        <begin position="39"/>
        <end position="65"/>
    </location>
</feature>
<dbReference type="PANTHER" id="PTHR42893:SF46">
    <property type="entry name" value="PROTEIN DETOXIFICATION 44, CHLOROPLASTIC"/>
    <property type="match status" value="1"/>
</dbReference>
<dbReference type="InterPro" id="IPR048279">
    <property type="entry name" value="MdtK-like"/>
</dbReference>
<evidence type="ECO:0000256" key="5">
    <source>
        <dbReference type="ARBA" id="ARBA00022692"/>
    </source>
</evidence>
<evidence type="ECO:0000256" key="1">
    <source>
        <dbReference type="ARBA" id="ARBA00004651"/>
    </source>
</evidence>